<gene>
    <name evidence="2" type="ORF">C7M71_003270</name>
</gene>
<name>A0A345SSC7_9ACTN</name>
<dbReference type="EMBL" id="CP031264">
    <property type="protein sequence ID" value="AXI76632.1"/>
    <property type="molecule type" value="Genomic_DNA"/>
</dbReference>
<dbReference type="Proteomes" id="UP000249340">
    <property type="component" value="Chromosome"/>
</dbReference>
<proteinExistence type="predicted"/>
<feature type="compositionally biased region" description="Basic and acidic residues" evidence="1">
    <location>
        <begin position="32"/>
        <end position="44"/>
    </location>
</feature>
<evidence type="ECO:0000313" key="3">
    <source>
        <dbReference type="Proteomes" id="UP000249340"/>
    </source>
</evidence>
<dbReference type="AlphaFoldDB" id="A0A345SSC7"/>
<protein>
    <submittedName>
        <fullName evidence="2">Uncharacterized protein</fullName>
    </submittedName>
</protein>
<sequence>MDLGWSPTDDAACERREVADVQTTMVYEHVRSRRIEPISPDRPRPAPRLTQSPVTAEPGDSRAR</sequence>
<feature type="region of interest" description="Disordered" evidence="1">
    <location>
        <begin position="32"/>
        <end position="64"/>
    </location>
</feature>
<organism evidence="2 3">
    <name type="scientific">Peterkaempfera bronchialis</name>
    <dbReference type="NCBI Taxonomy" id="2126346"/>
    <lineage>
        <taxon>Bacteria</taxon>
        <taxon>Bacillati</taxon>
        <taxon>Actinomycetota</taxon>
        <taxon>Actinomycetes</taxon>
        <taxon>Kitasatosporales</taxon>
        <taxon>Streptomycetaceae</taxon>
        <taxon>Peterkaempfera</taxon>
    </lineage>
</organism>
<evidence type="ECO:0000256" key="1">
    <source>
        <dbReference type="SAM" id="MobiDB-lite"/>
    </source>
</evidence>
<accession>A0A345SSC7</accession>
<keyword evidence="3" id="KW-1185">Reference proteome</keyword>
<evidence type="ECO:0000313" key="2">
    <source>
        <dbReference type="EMBL" id="AXI76632.1"/>
    </source>
</evidence>
<reference evidence="3" key="1">
    <citation type="submission" date="2018-07" db="EMBL/GenBank/DDBJ databases">
        <title>Streptacidiphilus bronchialis DSM 106435 chromosome.</title>
        <authorList>
            <person name="Batra D."/>
            <person name="Gulvik C.A."/>
        </authorList>
    </citation>
    <scope>NUCLEOTIDE SEQUENCE [LARGE SCALE GENOMIC DNA]</scope>
    <source>
        <strain evidence="3">DSM 106435</strain>
    </source>
</reference>
<dbReference type="KEGG" id="stri:C7M71_003270"/>
<dbReference type="OrthoDB" id="4411089at2"/>